<evidence type="ECO:0000313" key="2">
    <source>
        <dbReference type="Proteomes" id="UP000615003"/>
    </source>
</evidence>
<accession>A0ABR9EMC0</accession>
<name>A0ABR9EMC0_PSEVC</name>
<gene>
    <name evidence="1" type="ORF">PCARR_a3199</name>
</gene>
<dbReference type="Proteomes" id="UP000615003">
    <property type="component" value="Unassembled WGS sequence"/>
</dbReference>
<evidence type="ECO:0000313" key="1">
    <source>
        <dbReference type="EMBL" id="MBE0381433.1"/>
    </source>
</evidence>
<reference evidence="1 2" key="1">
    <citation type="submission" date="2015-06" db="EMBL/GenBank/DDBJ databases">
        <title>Genome sequence of Pseudoalteromonas carrageenovora.</title>
        <authorList>
            <person name="Xie B.-B."/>
            <person name="Rong J.-C."/>
            <person name="Qin Q.-L."/>
            <person name="Zhang Y.-Z."/>
        </authorList>
    </citation>
    <scope>NUCLEOTIDE SEQUENCE [LARGE SCALE GENOMIC DNA]</scope>
    <source>
        <strain evidence="1 2">IAM 12662</strain>
    </source>
</reference>
<sequence length="41" mass="4926">MHNSKANFDYFVLSKTLKNKIFIFINILKVSYFIGIYYAFL</sequence>
<keyword evidence="2" id="KW-1185">Reference proteome</keyword>
<organism evidence="1 2">
    <name type="scientific">Pseudoalteromonas carrageenovora IAM 12662</name>
    <dbReference type="NCBI Taxonomy" id="1314868"/>
    <lineage>
        <taxon>Bacteria</taxon>
        <taxon>Pseudomonadati</taxon>
        <taxon>Pseudomonadota</taxon>
        <taxon>Gammaproteobacteria</taxon>
        <taxon>Alteromonadales</taxon>
        <taxon>Pseudoalteromonadaceae</taxon>
        <taxon>Pseudoalteromonas</taxon>
    </lineage>
</organism>
<dbReference type="EMBL" id="AQGW01000015">
    <property type="protein sequence ID" value="MBE0381433.1"/>
    <property type="molecule type" value="Genomic_DNA"/>
</dbReference>
<comment type="caution">
    <text evidence="1">The sequence shown here is derived from an EMBL/GenBank/DDBJ whole genome shotgun (WGS) entry which is preliminary data.</text>
</comment>
<protein>
    <submittedName>
        <fullName evidence="1">Uncharacterized protein</fullName>
    </submittedName>
</protein>
<proteinExistence type="predicted"/>